<gene>
    <name evidence="1" type="ORF">SAMN05444340_11066</name>
</gene>
<proteinExistence type="predicted"/>
<keyword evidence="2" id="KW-1185">Reference proteome</keyword>
<organism evidence="1 2">
    <name type="scientific">Citreimonas salinaria</name>
    <dbReference type="NCBI Taxonomy" id="321339"/>
    <lineage>
        <taxon>Bacteria</taxon>
        <taxon>Pseudomonadati</taxon>
        <taxon>Pseudomonadota</taxon>
        <taxon>Alphaproteobacteria</taxon>
        <taxon>Rhodobacterales</taxon>
        <taxon>Roseobacteraceae</taxon>
        <taxon>Citreimonas</taxon>
    </lineage>
</organism>
<sequence length="69" mass="7489">MAKNSPPTSELQGAPVFTPRAVVEALTREPVRSRVEDARVFDPASGLHPFWGVPCTTLPATVEEDRSDV</sequence>
<dbReference type="Proteomes" id="UP000199286">
    <property type="component" value="Unassembled WGS sequence"/>
</dbReference>
<name>A0A1H3KRP2_9RHOB</name>
<accession>A0A1H3KRP2</accession>
<protein>
    <submittedName>
        <fullName evidence="1">Uncharacterized protein</fullName>
    </submittedName>
</protein>
<evidence type="ECO:0000313" key="2">
    <source>
        <dbReference type="Proteomes" id="UP000199286"/>
    </source>
</evidence>
<dbReference type="STRING" id="321339.SAMN05444340_11066"/>
<dbReference type="RefSeq" id="WP_143042265.1">
    <property type="nucleotide sequence ID" value="NZ_FNPF01000010.1"/>
</dbReference>
<dbReference type="EMBL" id="FNPF01000010">
    <property type="protein sequence ID" value="SDY54781.1"/>
    <property type="molecule type" value="Genomic_DNA"/>
</dbReference>
<evidence type="ECO:0000313" key="1">
    <source>
        <dbReference type="EMBL" id="SDY54781.1"/>
    </source>
</evidence>
<dbReference type="AlphaFoldDB" id="A0A1H3KRP2"/>
<reference evidence="1 2" key="1">
    <citation type="submission" date="2016-10" db="EMBL/GenBank/DDBJ databases">
        <authorList>
            <person name="de Groot N.N."/>
        </authorList>
    </citation>
    <scope>NUCLEOTIDE SEQUENCE [LARGE SCALE GENOMIC DNA]</scope>
    <source>
        <strain evidence="1 2">DSM 26880</strain>
    </source>
</reference>